<keyword evidence="3" id="KW-1185">Reference proteome</keyword>
<gene>
    <name evidence="2" type="ORF">MA16_Dca003061</name>
</gene>
<sequence length="74" mass="8193">MPIAALLSSSFHLALLLPKFGLHALPQPQPPSCQCCYCCCPSSPRHHAGSHSAIETQSAELRLLRSFCYERRVK</sequence>
<reference evidence="2 3" key="1">
    <citation type="journal article" date="2016" name="Sci. Rep.">
        <title>The Dendrobium catenatum Lindl. genome sequence provides insights into polysaccharide synthase, floral development and adaptive evolution.</title>
        <authorList>
            <person name="Zhang G.Q."/>
            <person name="Xu Q."/>
            <person name="Bian C."/>
            <person name="Tsai W.C."/>
            <person name="Yeh C.M."/>
            <person name="Liu K.W."/>
            <person name="Yoshida K."/>
            <person name="Zhang L.S."/>
            <person name="Chang S.B."/>
            <person name="Chen F."/>
            <person name="Shi Y."/>
            <person name="Su Y.Y."/>
            <person name="Zhang Y.Q."/>
            <person name="Chen L.J."/>
            <person name="Yin Y."/>
            <person name="Lin M."/>
            <person name="Huang H."/>
            <person name="Deng H."/>
            <person name="Wang Z.W."/>
            <person name="Zhu S.L."/>
            <person name="Zhao X."/>
            <person name="Deng C."/>
            <person name="Niu S.C."/>
            <person name="Huang J."/>
            <person name="Wang M."/>
            <person name="Liu G.H."/>
            <person name="Yang H.J."/>
            <person name="Xiao X.J."/>
            <person name="Hsiao Y.Y."/>
            <person name="Wu W.L."/>
            <person name="Chen Y.Y."/>
            <person name="Mitsuda N."/>
            <person name="Ohme-Takagi M."/>
            <person name="Luo Y.B."/>
            <person name="Van de Peer Y."/>
            <person name="Liu Z.J."/>
        </authorList>
    </citation>
    <scope>NUCLEOTIDE SEQUENCE [LARGE SCALE GENOMIC DNA]</scope>
    <source>
        <tissue evidence="2">The whole plant</tissue>
    </source>
</reference>
<name>A0A2I0XBN9_9ASPA</name>
<evidence type="ECO:0008006" key="4">
    <source>
        <dbReference type="Google" id="ProtNLM"/>
    </source>
</evidence>
<dbReference type="EMBL" id="KZ501977">
    <property type="protein sequence ID" value="PKU85322.1"/>
    <property type="molecule type" value="Genomic_DNA"/>
</dbReference>
<dbReference type="AlphaFoldDB" id="A0A2I0XBN9"/>
<evidence type="ECO:0000313" key="2">
    <source>
        <dbReference type="EMBL" id="PKU85322.1"/>
    </source>
</evidence>
<proteinExistence type="predicted"/>
<keyword evidence="1" id="KW-0732">Signal</keyword>
<organism evidence="2 3">
    <name type="scientific">Dendrobium catenatum</name>
    <dbReference type="NCBI Taxonomy" id="906689"/>
    <lineage>
        <taxon>Eukaryota</taxon>
        <taxon>Viridiplantae</taxon>
        <taxon>Streptophyta</taxon>
        <taxon>Embryophyta</taxon>
        <taxon>Tracheophyta</taxon>
        <taxon>Spermatophyta</taxon>
        <taxon>Magnoliopsida</taxon>
        <taxon>Liliopsida</taxon>
        <taxon>Asparagales</taxon>
        <taxon>Orchidaceae</taxon>
        <taxon>Epidendroideae</taxon>
        <taxon>Malaxideae</taxon>
        <taxon>Dendrobiinae</taxon>
        <taxon>Dendrobium</taxon>
    </lineage>
</organism>
<protein>
    <recommendedName>
        <fullName evidence="4">Secreted protein</fullName>
    </recommendedName>
</protein>
<dbReference type="Proteomes" id="UP000233837">
    <property type="component" value="Unassembled WGS sequence"/>
</dbReference>
<evidence type="ECO:0000256" key="1">
    <source>
        <dbReference type="SAM" id="SignalP"/>
    </source>
</evidence>
<reference evidence="2 3" key="2">
    <citation type="journal article" date="2017" name="Nature">
        <title>The Apostasia genome and the evolution of orchids.</title>
        <authorList>
            <person name="Zhang G.Q."/>
            <person name="Liu K.W."/>
            <person name="Li Z."/>
            <person name="Lohaus R."/>
            <person name="Hsiao Y.Y."/>
            <person name="Niu S.C."/>
            <person name="Wang J.Y."/>
            <person name="Lin Y.C."/>
            <person name="Xu Q."/>
            <person name="Chen L.J."/>
            <person name="Yoshida K."/>
            <person name="Fujiwara S."/>
            <person name="Wang Z.W."/>
            <person name="Zhang Y.Q."/>
            <person name="Mitsuda N."/>
            <person name="Wang M."/>
            <person name="Liu G.H."/>
            <person name="Pecoraro L."/>
            <person name="Huang H.X."/>
            <person name="Xiao X.J."/>
            <person name="Lin M."/>
            <person name="Wu X.Y."/>
            <person name="Wu W.L."/>
            <person name="Chen Y.Y."/>
            <person name="Chang S.B."/>
            <person name="Sakamoto S."/>
            <person name="Ohme-Takagi M."/>
            <person name="Yagi M."/>
            <person name="Zeng S.J."/>
            <person name="Shen C.Y."/>
            <person name="Yeh C.M."/>
            <person name="Luo Y.B."/>
            <person name="Tsai W.C."/>
            <person name="Van de Peer Y."/>
            <person name="Liu Z.J."/>
        </authorList>
    </citation>
    <scope>NUCLEOTIDE SEQUENCE [LARGE SCALE GENOMIC DNA]</scope>
    <source>
        <tissue evidence="2">The whole plant</tissue>
    </source>
</reference>
<accession>A0A2I0XBN9</accession>
<evidence type="ECO:0000313" key="3">
    <source>
        <dbReference type="Proteomes" id="UP000233837"/>
    </source>
</evidence>
<feature type="chain" id="PRO_5014143162" description="Secreted protein" evidence="1">
    <location>
        <begin position="17"/>
        <end position="74"/>
    </location>
</feature>
<feature type="signal peptide" evidence="1">
    <location>
        <begin position="1"/>
        <end position="16"/>
    </location>
</feature>